<keyword evidence="4" id="KW-1003">Cell membrane</keyword>
<evidence type="ECO:0000256" key="5">
    <source>
        <dbReference type="ARBA" id="ARBA00022597"/>
    </source>
</evidence>
<comment type="subcellular location">
    <subcellularLocation>
        <location evidence="1 9">Cell membrane</location>
        <topology evidence="1 9">Multi-pass membrane protein</topology>
    </subcellularLocation>
</comment>
<feature type="transmembrane region" description="Helical" evidence="9">
    <location>
        <begin position="139"/>
        <end position="161"/>
    </location>
</feature>
<feature type="transmembrane region" description="Helical" evidence="9">
    <location>
        <begin position="70"/>
        <end position="94"/>
    </location>
</feature>
<dbReference type="InterPro" id="IPR050901">
    <property type="entry name" value="BP-dep_ABC_trans_perm"/>
</dbReference>
<dbReference type="InterPro" id="IPR035906">
    <property type="entry name" value="MetI-like_sf"/>
</dbReference>
<evidence type="ECO:0000256" key="1">
    <source>
        <dbReference type="ARBA" id="ARBA00004651"/>
    </source>
</evidence>
<sequence length="280" mass="31443">MKKKRAITNSLSYLVLAVLGIIWIIPIIMIIFVSLRNVSSFTGNLIPDEGLTFHWYYDILVSDVFPFKRWFFNTLIVAIFCMVISTLFVMSVAYTMSRLRFKARKGFMNINLILGMFPGFMSMIAVYNILKALGISGTLISLILIYSGASGSGFLIAKGFFDTVSKSLDESARIDGANNFKVFYKIVLPLSKPILVYTLLTSFMSPWVDYIFSSVILRDNTENYTIALGLYNMIQSREDIVNNMTMFFAGAVLISVPIMILFLFTQKYYVAGVTGGSVKG</sequence>
<dbReference type="AlphaFoldDB" id="A0A9D9GSC7"/>
<dbReference type="Pfam" id="PF00528">
    <property type="entry name" value="BPD_transp_1"/>
    <property type="match status" value="1"/>
</dbReference>
<keyword evidence="5" id="KW-0762">Sugar transport</keyword>
<feature type="transmembrane region" description="Helical" evidence="9">
    <location>
        <begin position="182"/>
        <end position="200"/>
    </location>
</feature>
<dbReference type="GO" id="GO:0042956">
    <property type="term" value="P:maltodextrin transmembrane transport"/>
    <property type="evidence" value="ECO:0007669"/>
    <property type="project" value="TreeGrafter"/>
</dbReference>
<dbReference type="InterPro" id="IPR000515">
    <property type="entry name" value="MetI-like"/>
</dbReference>
<feature type="transmembrane region" description="Helical" evidence="9">
    <location>
        <begin position="12"/>
        <end position="35"/>
    </location>
</feature>
<dbReference type="PANTHER" id="PTHR32243:SF50">
    <property type="entry name" value="MALTOSE_MALTODEXTRIN TRANSPORT SYSTEM PERMEASE PROTEIN MALG"/>
    <property type="match status" value="1"/>
</dbReference>
<dbReference type="GO" id="GO:0015423">
    <property type="term" value="F:ABC-type maltose transporter activity"/>
    <property type="evidence" value="ECO:0007669"/>
    <property type="project" value="TreeGrafter"/>
</dbReference>
<reference evidence="11" key="1">
    <citation type="submission" date="2020-10" db="EMBL/GenBank/DDBJ databases">
        <authorList>
            <person name="Gilroy R."/>
        </authorList>
    </citation>
    <scope>NUCLEOTIDE SEQUENCE</scope>
    <source>
        <strain evidence="11">1748</strain>
    </source>
</reference>
<dbReference type="Gene3D" id="1.10.3720.10">
    <property type="entry name" value="MetI-like"/>
    <property type="match status" value="1"/>
</dbReference>
<comment type="caution">
    <text evidence="11">The sequence shown here is derived from an EMBL/GenBank/DDBJ whole genome shotgun (WGS) entry which is preliminary data.</text>
</comment>
<dbReference type="SUPFAM" id="SSF161098">
    <property type="entry name" value="MetI-like"/>
    <property type="match status" value="1"/>
</dbReference>
<dbReference type="EMBL" id="JADING010000130">
    <property type="protein sequence ID" value="MBO8414699.1"/>
    <property type="molecule type" value="Genomic_DNA"/>
</dbReference>
<evidence type="ECO:0000256" key="2">
    <source>
        <dbReference type="ARBA" id="ARBA00009047"/>
    </source>
</evidence>
<evidence type="ECO:0000313" key="11">
    <source>
        <dbReference type="EMBL" id="MBO8414699.1"/>
    </source>
</evidence>
<organism evidence="11 12">
    <name type="scientific">Candidatus Scatoplasma merdavium</name>
    <dbReference type="NCBI Taxonomy" id="2840932"/>
    <lineage>
        <taxon>Bacteria</taxon>
        <taxon>Bacillati</taxon>
        <taxon>Bacillota</taxon>
        <taxon>Bacilli</taxon>
        <taxon>Bacillales</taxon>
        <taxon>Candidatus Scatoplasma</taxon>
    </lineage>
</organism>
<name>A0A9D9GSC7_9BACL</name>
<evidence type="ECO:0000256" key="8">
    <source>
        <dbReference type="ARBA" id="ARBA00023136"/>
    </source>
</evidence>
<protein>
    <submittedName>
        <fullName evidence="11">ABC transporter permease subunit</fullName>
    </submittedName>
</protein>
<evidence type="ECO:0000256" key="4">
    <source>
        <dbReference type="ARBA" id="ARBA00022475"/>
    </source>
</evidence>
<dbReference type="GO" id="GO:0005886">
    <property type="term" value="C:plasma membrane"/>
    <property type="evidence" value="ECO:0007669"/>
    <property type="project" value="UniProtKB-SubCell"/>
</dbReference>
<evidence type="ECO:0000259" key="10">
    <source>
        <dbReference type="PROSITE" id="PS50928"/>
    </source>
</evidence>
<evidence type="ECO:0000256" key="9">
    <source>
        <dbReference type="RuleBase" id="RU363032"/>
    </source>
</evidence>
<dbReference type="CDD" id="cd06261">
    <property type="entry name" value="TM_PBP2"/>
    <property type="match status" value="1"/>
</dbReference>
<evidence type="ECO:0000256" key="7">
    <source>
        <dbReference type="ARBA" id="ARBA00022989"/>
    </source>
</evidence>
<dbReference type="PANTHER" id="PTHR32243">
    <property type="entry name" value="MALTOSE TRANSPORT SYSTEM PERMEASE-RELATED"/>
    <property type="match status" value="1"/>
</dbReference>
<gene>
    <name evidence="11" type="ORF">IAC78_04460</name>
</gene>
<comment type="similarity">
    <text evidence="2">Belongs to the binding-protein-dependent transport system permease family. MalFG subfamily.</text>
</comment>
<feature type="transmembrane region" description="Helical" evidence="9">
    <location>
        <begin position="106"/>
        <end position="127"/>
    </location>
</feature>
<evidence type="ECO:0000256" key="3">
    <source>
        <dbReference type="ARBA" id="ARBA00022448"/>
    </source>
</evidence>
<keyword evidence="8 9" id="KW-0472">Membrane</keyword>
<keyword evidence="6 9" id="KW-0812">Transmembrane</keyword>
<reference evidence="11" key="2">
    <citation type="journal article" date="2021" name="PeerJ">
        <title>Extensive microbial diversity within the chicken gut microbiome revealed by metagenomics and culture.</title>
        <authorList>
            <person name="Gilroy R."/>
            <person name="Ravi A."/>
            <person name="Getino M."/>
            <person name="Pursley I."/>
            <person name="Horton D.L."/>
            <person name="Alikhan N.F."/>
            <person name="Baker D."/>
            <person name="Gharbi K."/>
            <person name="Hall N."/>
            <person name="Watson M."/>
            <person name="Adriaenssens E.M."/>
            <person name="Foster-Nyarko E."/>
            <person name="Jarju S."/>
            <person name="Secka A."/>
            <person name="Antonio M."/>
            <person name="Oren A."/>
            <person name="Chaudhuri R.R."/>
            <person name="La Ragione R."/>
            <person name="Hildebrand F."/>
            <person name="Pallen M.J."/>
        </authorList>
    </citation>
    <scope>NUCLEOTIDE SEQUENCE</scope>
    <source>
        <strain evidence="11">1748</strain>
    </source>
</reference>
<accession>A0A9D9GSC7</accession>
<keyword evidence="3 9" id="KW-0813">Transport</keyword>
<dbReference type="PROSITE" id="PS50928">
    <property type="entry name" value="ABC_TM1"/>
    <property type="match status" value="1"/>
</dbReference>
<dbReference type="Proteomes" id="UP000823629">
    <property type="component" value="Unassembled WGS sequence"/>
</dbReference>
<evidence type="ECO:0000256" key="6">
    <source>
        <dbReference type="ARBA" id="ARBA00022692"/>
    </source>
</evidence>
<keyword evidence="7 9" id="KW-1133">Transmembrane helix</keyword>
<evidence type="ECO:0000313" key="12">
    <source>
        <dbReference type="Proteomes" id="UP000823629"/>
    </source>
</evidence>
<feature type="transmembrane region" description="Helical" evidence="9">
    <location>
        <begin position="246"/>
        <end position="264"/>
    </location>
</feature>
<proteinExistence type="inferred from homology"/>
<feature type="domain" description="ABC transmembrane type-1" evidence="10">
    <location>
        <begin position="71"/>
        <end position="265"/>
    </location>
</feature>